<dbReference type="AlphaFoldDB" id="A0A8E2AQN6"/>
<evidence type="ECO:0000256" key="2">
    <source>
        <dbReference type="SAM" id="Phobius"/>
    </source>
</evidence>
<keyword evidence="2" id="KW-0472">Membrane</keyword>
<dbReference type="EMBL" id="KV722520">
    <property type="protein sequence ID" value="OCH86600.1"/>
    <property type="molecule type" value="Genomic_DNA"/>
</dbReference>
<evidence type="ECO:0000313" key="4">
    <source>
        <dbReference type="EMBL" id="OCH86600.1"/>
    </source>
</evidence>
<protein>
    <submittedName>
        <fullName evidence="4">SET domain-containing protein</fullName>
    </submittedName>
</protein>
<dbReference type="CDD" id="cd20071">
    <property type="entry name" value="SET_SMYD"/>
    <property type="match status" value="1"/>
</dbReference>
<proteinExistence type="predicted"/>
<organism evidence="4 5">
    <name type="scientific">Obba rivulosa</name>
    <dbReference type="NCBI Taxonomy" id="1052685"/>
    <lineage>
        <taxon>Eukaryota</taxon>
        <taxon>Fungi</taxon>
        <taxon>Dikarya</taxon>
        <taxon>Basidiomycota</taxon>
        <taxon>Agaricomycotina</taxon>
        <taxon>Agaricomycetes</taxon>
        <taxon>Polyporales</taxon>
        <taxon>Gelatoporiaceae</taxon>
        <taxon>Obba</taxon>
    </lineage>
</organism>
<dbReference type="InterPro" id="IPR053185">
    <property type="entry name" value="SET_domain_protein"/>
</dbReference>
<dbReference type="PANTHER" id="PTHR47332">
    <property type="entry name" value="SET DOMAIN-CONTAINING PROTEIN 5"/>
    <property type="match status" value="1"/>
</dbReference>
<dbReference type="InterPro" id="IPR046341">
    <property type="entry name" value="SET_dom_sf"/>
</dbReference>
<evidence type="ECO:0000256" key="1">
    <source>
        <dbReference type="SAM" id="MobiDB-lite"/>
    </source>
</evidence>
<feature type="transmembrane region" description="Helical" evidence="2">
    <location>
        <begin position="38"/>
        <end position="61"/>
    </location>
</feature>
<dbReference type="InterPro" id="IPR001214">
    <property type="entry name" value="SET_dom"/>
</dbReference>
<evidence type="ECO:0000313" key="5">
    <source>
        <dbReference type="Proteomes" id="UP000250043"/>
    </source>
</evidence>
<name>A0A8E2AQN6_9APHY</name>
<dbReference type="PROSITE" id="PS50280">
    <property type="entry name" value="SET"/>
    <property type="match status" value="1"/>
</dbReference>
<keyword evidence="5" id="KW-1185">Reference proteome</keyword>
<reference evidence="4 5" key="1">
    <citation type="submission" date="2016-07" db="EMBL/GenBank/DDBJ databases">
        <title>Draft genome of the white-rot fungus Obba rivulosa 3A-2.</title>
        <authorList>
            <consortium name="DOE Joint Genome Institute"/>
            <person name="Miettinen O."/>
            <person name="Riley R."/>
            <person name="Acob R."/>
            <person name="Barry K."/>
            <person name="Cullen D."/>
            <person name="De Vries R."/>
            <person name="Hainaut M."/>
            <person name="Hatakka A."/>
            <person name="Henrissat B."/>
            <person name="Hilden K."/>
            <person name="Kuo R."/>
            <person name="Labutti K."/>
            <person name="Lipzen A."/>
            <person name="Makela M.R."/>
            <person name="Sandor L."/>
            <person name="Spatafora J.W."/>
            <person name="Grigoriev I.V."/>
            <person name="Hibbett D.S."/>
        </authorList>
    </citation>
    <scope>NUCLEOTIDE SEQUENCE [LARGE SCALE GENOMIC DNA]</scope>
    <source>
        <strain evidence="4 5">3A-2</strain>
    </source>
</reference>
<dbReference type="Pfam" id="PF00856">
    <property type="entry name" value="SET"/>
    <property type="match status" value="1"/>
</dbReference>
<gene>
    <name evidence="4" type="ORF">OBBRIDRAFT_797056</name>
</gene>
<keyword evidence="2" id="KW-0812">Transmembrane</keyword>
<dbReference type="SMART" id="SM00317">
    <property type="entry name" value="SET"/>
    <property type="match status" value="1"/>
</dbReference>
<dbReference type="Proteomes" id="UP000250043">
    <property type="component" value="Unassembled WGS sequence"/>
</dbReference>
<accession>A0A8E2AQN6</accession>
<feature type="domain" description="SET" evidence="3">
    <location>
        <begin position="75"/>
        <end position="225"/>
    </location>
</feature>
<keyword evidence="2" id="KW-1133">Transmembrane helix</keyword>
<evidence type="ECO:0000259" key="3">
    <source>
        <dbReference type="PROSITE" id="PS50280"/>
    </source>
</evidence>
<dbReference type="Gene3D" id="2.170.270.10">
    <property type="entry name" value="SET domain"/>
    <property type="match status" value="1"/>
</dbReference>
<sequence length="385" mass="42542">MPPFASASEIVRKRKHGGTALLTPPSQTSKPAGKKYKLWDVVLLPKALIVVTLLACGIYLYSISSIHHSYSTNSVPFRIVELLGKGKGVIATRDIRQGEIILREKPLFVVPSSITSSPGALLLDLLSGLTDKQEASYYDLSYVNLPQGLHPGTRAYDEALTLAIFQTNAVSAGQNVGIFPRMARLNHGCSSAFNAVYTWREREGAIVVHALKPIKEGEELLTTYTDTKRPRDARRQFLQQHYGFHCGCAVCSLPTDLSEVSDKRLSAISELYQRFSAWQYGQVSGREAEAVANEIWAIGEEEGYWSERGRLAADVAWVAAAHSDAAAETAWARLALRWYSYELGADSEQAEEMRKIVARPEAHPAWSSRHSESLEGPWQRPAGDV</sequence>
<dbReference type="SUPFAM" id="SSF82199">
    <property type="entry name" value="SET domain"/>
    <property type="match status" value="1"/>
</dbReference>
<dbReference type="OrthoDB" id="265717at2759"/>
<feature type="region of interest" description="Disordered" evidence="1">
    <location>
        <begin position="361"/>
        <end position="385"/>
    </location>
</feature>
<dbReference type="PANTHER" id="PTHR47332:SF4">
    <property type="entry name" value="SET DOMAIN-CONTAINING PROTEIN 5"/>
    <property type="match status" value="1"/>
</dbReference>